<feature type="compositionally biased region" description="Low complexity" evidence="7">
    <location>
        <begin position="63"/>
        <end position="75"/>
    </location>
</feature>
<comment type="catalytic activity">
    <reaction evidence="1">
        <text>[protein]-peptidylproline (omega=180) = [protein]-peptidylproline (omega=0)</text>
        <dbReference type="Rhea" id="RHEA:16237"/>
        <dbReference type="Rhea" id="RHEA-COMP:10747"/>
        <dbReference type="Rhea" id="RHEA-COMP:10748"/>
        <dbReference type="ChEBI" id="CHEBI:83833"/>
        <dbReference type="ChEBI" id="CHEBI:83834"/>
        <dbReference type="EC" id="5.2.1.8"/>
    </reaction>
</comment>
<feature type="compositionally biased region" description="Basic residues" evidence="7">
    <location>
        <begin position="445"/>
        <end position="454"/>
    </location>
</feature>
<feature type="region of interest" description="Disordered" evidence="7">
    <location>
        <begin position="45"/>
        <end position="159"/>
    </location>
</feature>
<evidence type="ECO:0000256" key="6">
    <source>
        <dbReference type="PROSITE-ProRule" id="PRU00278"/>
    </source>
</evidence>
<comment type="similarity">
    <text evidence="2">Belongs to the eukaryotic ATPase epsilon family.</text>
</comment>
<dbReference type="GO" id="GO:0005743">
    <property type="term" value="C:mitochondrial inner membrane"/>
    <property type="evidence" value="ECO:0007669"/>
    <property type="project" value="InterPro"/>
</dbReference>
<dbReference type="PROSITE" id="PS50198">
    <property type="entry name" value="PPIC_PPIASE_2"/>
    <property type="match status" value="1"/>
</dbReference>
<feature type="compositionally biased region" description="Basic and acidic residues" evidence="7">
    <location>
        <begin position="379"/>
        <end position="389"/>
    </location>
</feature>
<dbReference type="EC" id="5.2.1.8" evidence="3"/>
<dbReference type="InterPro" id="IPR036742">
    <property type="entry name" value="ATP_synth_F1_esu_sf_mt"/>
</dbReference>
<reference evidence="9 10" key="1">
    <citation type="submission" date="2020-04" db="EMBL/GenBank/DDBJ databases">
        <title>Perkinsus chesapeaki whole genome sequence.</title>
        <authorList>
            <person name="Bogema D.R."/>
        </authorList>
    </citation>
    <scope>NUCLEOTIDE SEQUENCE [LARGE SCALE GENOMIC DNA]</scope>
    <source>
        <strain evidence="9">ATCC PRA-425</strain>
    </source>
</reference>
<dbReference type="InterPro" id="IPR029063">
    <property type="entry name" value="SAM-dependent_MTases_sf"/>
</dbReference>
<dbReference type="InterPro" id="IPR006721">
    <property type="entry name" value="ATP_synth_F1_esu_mt"/>
</dbReference>
<feature type="compositionally biased region" description="Acidic residues" evidence="7">
    <location>
        <begin position="354"/>
        <end position="373"/>
    </location>
</feature>
<comment type="caution">
    <text evidence="9">The sequence shown here is derived from an EMBL/GenBank/DDBJ whole genome shotgun (WGS) entry which is preliminary data.</text>
</comment>
<gene>
    <name evidence="9" type="ORF">FOL47_008185</name>
</gene>
<dbReference type="InterPro" id="IPR046357">
    <property type="entry name" value="PPIase_dom_sf"/>
</dbReference>
<dbReference type="InterPro" id="IPR051370">
    <property type="entry name" value="PPIase_Pin1"/>
</dbReference>
<dbReference type="Gene3D" id="3.40.50.150">
    <property type="entry name" value="Vaccinia Virus protein VP39"/>
    <property type="match status" value="1"/>
</dbReference>
<accession>A0A7J6MUA8</accession>
<feature type="compositionally biased region" description="Basic and acidic residues" evidence="7">
    <location>
        <begin position="397"/>
        <end position="411"/>
    </location>
</feature>
<protein>
    <recommendedName>
        <fullName evidence="3">peptidylprolyl isomerase</fullName>
        <ecNumber evidence="3">5.2.1.8</ecNumber>
    </recommendedName>
</protein>
<dbReference type="CDD" id="cd02440">
    <property type="entry name" value="AdoMet_MTases"/>
    <property type="match status" value="1"/>
</dbReference>
<dbReference type="AlphaFoldDB" id="A0A7J6MUA8"/>
<dbReference type="Pfam" id="PF00639">
    <property type="entry name" value="Rotamase"/>
    <property type="match status" value="1"/>
</dbReference>
<proteinExistence type="inferred from homology"/>
<feature type="compositionally biased region" description="Basic residues" evidence="7">
    <location>
        <begin position="76"/>
        <end position="85"/>
    </location>
</feature>
<dbReference type="Gene3D" id="3.10.50.40">
    <property type="match status" value="1"/>
</dbReference>
<dbReference type="GO" id="GO:0003755">
    <property type="term" value="F:peptidyl-prolyl cis-trans isomerase activity"/>
    <property type="evidence" value="ECO:0007669"/>
    <property type="project" value="UniProtKB-KW"/>
</dbReference>
<organism evidence="9 10">
    <name type="scientific">Perkinsus chesapeaki</name>
    <name type="common">Clam parasite</name>
    <name type="synonym">Perkinsus andrewsi</name>
    <dbReference type="NCBI Taxonomy" id="330153"/>
    <lineage>
        <taxon>Eukaryota</taxon>
        <taxon>Sar</taxon>
        <taxon>Alveolata</taxon>
        <taxon>Perkinsozoa</taxon>
        <taxon>Perkinsea</taxon>
        <taxon>Perkinsida</taxon>
        <taxon>Perkinsidae</taxon>
        <taxon>Perkinsus</taxon>
    </lineage>
</organism>
<keyword evidence="5 6" id="KW-0413">Isomerase</keyword>
<dbReference type="Gene3D" id="1.10.1620.20">
    <property type="entry name" value="ATP synthase, F1 complex, epsilon subunit superfamily, mitochondrial"/>
    <property type="match status" value="1"/>
</dbReference>
<dbReference type="InterPro" id="IPR013216">
    <property type="entry name" value="Methyltransf_11"/>
</dbReference>
<evidence type="ECO:0000256" key="3">
    <source>
        <dbReference type="ARBA" id="ARBA00013194"/>
    </source>
</evidence>
<dbReference type="SUPFAM" id="SSF48690">
    <property type="entry name" value="Epsilon subunit of mitochondrial F1F0-ATP synthase"/>
    <property type="match status" value="1"/>
</dbReference>
<dbReference type="PANTHER" id="PTHR10657:SF4">
    <property type="entry name" value="PEPTIDYL-PROLYL CIS-TRANS ISOMERASE-RELATED"/>
    <property type="match status" value="1"/>
</dbReference>
<dbReference type="GO" id="GO:0005829">
    <property type="term" value="C:cytosol"/>
    <property type="evidence" value="ECO:0007669"/>
    <property type="project" value="TreeGrafter"/>
</dbReference>
<dbReference type="Proteomes" id="UP000591131">
    <property type="component" value="Unassembled WGS sequence"/>
</dbReference>
<dbReference type="GO" id="GO:0045259">
    <property type="term" value="C:proton-transporting ATP synthase complex"/>
    <property type="evidence" value="ECO:0007669"/>
    <property type="project" value="InterPro"/>
</dbReference>
<dbReference type="EMBL" id="JAAPAO010000051">
    <property type="protein sequence ID" value="KAF4675178.1"/>
    <property type="molecule type" value="Genomic_DNA"/>
</dbReference>
<evidence type="ECO:0000313" key="10">
    <source>
        <dbReference type="Proteomes" id="UP000591131"/>
    </source>
</evidence>
<dbReference type="SUPFAM" id="SSF53335">
    <property type="entry name" value="S-adenosyl-L-methionine-dependent methyltransferases"/>
    <property type="match status" value="1"/>
</dbReference>
<feature type="region of interest" description="Disordered" evidence="7">
    <location>
        <begin position="337"/>
        <end position="459"/>
    </location>
</feature>
<dbReference type="OrthoDB" id="416496at2759"/>
<feature type="domain" description="PpiC" evidence="8">
    <location>
        <begin position="882"/>
        <end position="956"/>
    </location>
</feature>
<feature type="compositionally biased region" description="Pro residues" evidence="7">
    <location>
        <begin position="110"/>
        <end position="135"/>
    </location>
</feature>
<dbReference type="Pfam" id="PF04627">
    <property type="entry name" value="ATP-synt_Eps"/>
    <property type="match status" value="1"/>
</dbReference>
<evidence type="ECO:0000256" key="1">
    <source>
        <dbReference type="ARBA" id="ARBA00000971"/>
    </source>
</evidence>
<feature type="compositionally biased region" description="Basic and acidic residues" evidence="7">
    <location>
        <begin position="342"/>
        <end position="351"/>
    </location>
</feature>
<evidence type="ECO:0000259" key="8">
    <source>
        <dbReference type="PROSITE" id="PS50198"/>
    </source>
</evidence>
<dbReference type="SUPFAM" id="SSF54534">
    <property type="entry name" value="FKBP-like"/>
    <property type="match status" value="1"/>
</dbReference>
<evidence type="ECO:0000256" key="7">
    <source>
        <dbReference type="SAM" id="MobiDB-lite"/>
    </source>
</evidence>
<keyword evidence="4 6" id="KW-0697">Rotamase</keyword>
<sequence>MALRAKDADFENFASQARSLMGNDLSDDWLQEMWSGADGDLNRALNHVLDSPPDKIGRTGGMSAPAASSAPAKSTKSPKKKKHSKTSAPPPPPPPAWDDEYDDPFFAAPAPAPAPPPAPASQPPPVQQQAPPPPQFEQQQIPQHMPATAPQMGTPMQQNPYPYPTQQAPQMMQTMPAMGQGAGMMDSGVPTTTPNAMAASLQQQQRMQFMQTQQQQVLMTLKAQLDTVLANPGLLQDVAAMHQLKDTMSMAMEAPNATIQMNEQARQNQQAAEFIRLMQAQIAEMLSNPQVASNPELLQQLNTQMNQLRLITMQQVASENLSSNPVTALSLPASTNSVRRPLTTDDIKNMLEDMSSDSDSDEDDDDMDDDDAEWWGNEAEEKSKGDKKDKNKAKKHVSFDDSPKKDSKRVGSDQSLSESNPFKEPEAEDETVSDGEASQRSTSKKDRKGSKKSKSNKDGLKKLMKQLMAVQSQMNSSAGSQTNPMFPNNSTPSVFLCFWFSTMWRQAAKVSYNQYTNEMAALLRKCLKEPYRTQAMKSTGVQFREKWFANGAEVSRKDIKDFDEAFKSFNPSSVSKTAILGVFWSAGAWGGIYYAYHKYQDSKTKVAFLAPKFGAPPEEHRLAAFRWVQHQGIDRGEMGTTETRADIEDVRRKILRFARGHVLECGIGTGRQNLQQYIVNPRLKSLTGIDLVDEALEKAVGNLDTATDSIEGMENNILDLKPKHTMLTKLQVHGDFHKLPFPDNTFDTVVSSFALCSAEDPKRALLEMARVSKNRVLLLEHGLSCWKIMRWLGYITGAYPDPEHPWTHGCFQDRDILKLCRECGLTIIRRTNYQYGHVYEVLAKHSKQARERAIGEHSDKIFGQDFDERGLAEARLFYSNSAHDIIEKLKADRSRFAEIAMARSDCGSYKNGGDLGYFDRGEMQRPFEEAAFSLQVGEMSGPVETESGVSFDRFGEHRP</sequence>
<evidence type="ECO:0000256" key="4">
    <source>
        <dbReference type="ARBA" id="ARBA00023110"/>
    </source>
</evidence>
<evidence type="ECO:0000256" key="2">
    <source>
        <dbReference type="ARBA" id="ARBA00009502"/>
    </source>
</evidence>
<dbReference type="GO" id="GO:0008757">
    <property type="term" value="F:S-adenosylmethionine-dependent methyltransferase activity"/>
    <property type="evidence" value="ECO:0007669"/>
    <property type="project" value="InterPro"/>
</dbReference>
<dbReference type="Pfam" id="PF08241">
    <property type="entry name" value="Methyltransf_11"/>
    <property type="match status" value="1"/>
</dbReference>
<dbReference type="GO" id="GO:0046933">
    <property type="term" value="F:proton-transporting ATP synthase activity, rotational mechanism"/>
    <property type="evidence" value="ECO:0007669"/>
    <property type="project" value="InterPro"/>
</dbReference>
<keyword evidence="10" id="KW-1185">Reference proteome</keyword>
<name>A0A7J6MUA8_PERCH</name>
<dbReference type="PANTHER" id="PTHR10657">
    <property type="entry name" value="PEPTIDYL-PROLYL CIS-TRANS ISOMERASE"/>
    <property type="match status" value="1"/>
</dbReference>
<dbReference type="GO" id="GO:0005634">
    <property type="term" value="C:nucleus"/>
    <property type="evidence" value="ECO:0007669"/>
    <property type="project" value="TreeGrafter"/>
</dbReference>
<dbReference type="CDD" id="cd12153">
    <property type="entry name" value="F1-ATPase_epsilon"/>
    <property type="match status" value="1"/>
</dbReference>
<dbReference type="InterPro" id="IPR000297">
    <property type="entry name" value="PPIase_PpiC"/>
</dbReference>
<evidence type="ECO:0000313" key="9">
    <source>
        <dbReference type="EMBL" id="KAF4675178.1"/>
    </source>
</evidence>
<evidence type="ECO:0000256" key="5">
    <source>
        <dbReference type="ARBA" id="ARBA00023235"/>
    </source>
</evidence>